<organism evidence="2 3">
    <name type="scientific">Nocardia cerradoensis</name>
    <dbReference type="NCBI Taxonomy" id="85688"/>
    <lineage>
        <taxon>Bacteria</taxon>
        <taxon>Bacillati</taxon>
        <taxon>Actinomycetota</taxon>
        <taxon>Actinomycetes</taxon>
        <taxon>Mycobacteriales</taxon>
        <taxon>Nocardiaceae</taxon>
        <taxon>Nocardia</taxon>
    </lineage>
</organism>
<comment type="caution">
    <text evidence="2">The sequence shown here is derived from an EMBL/GenBank/DDBJ whole genome shotgun (WGS) entry which is preliminary data.</text>
</comment>
<evidence type="ECO:0008006" key="4">
    <source>
        <dbReference type="Google" id="ProtNLM"/>
    </source>
</evidence>
<feature type="compositionally biased region" description="Basic and acidic residues" evidence="1">
    <location>
        <begin position="1"/>
        <end position="18"/>
    </location>
</feature>
<evidence type="ECO:0000313" key="2">
    <source>
        <dbReference type="EMBL" id="OXR42219.1"/>
    </source>
</evidence>
<gene>
    <name evidence="2" type="ORF">B7C42_05818</name>
</gene>
<keyword evidence="3" id="KW-1185">Reference proteome</keyword>
<dbReference type="Proteomes" id="UP000215506">
    <property type="component" value="Unassembled WGS sequence"/>
</dbReference>
<feature type="region of interest" description="Disordered" evidence="1">
    <location>
        <begin position="1"/>
        <end position="27"/>
    </location>
</feature>
<name>A0A231H041_9NOCA</name>
<proteinExistence type="predicted"/>
<dbReference type="AlphaFoldDB" id="A0A231H041"/>
<dbReference type="EMBL" id="NGAF01000015">
    <property type="protein sequence ID" value="OXR42219.1"/>
    <property type="molecule type" value="Genomic_DNA"/>
</dbReference>
<evidence type="ECO:0000313" key="3">
    <source>
        <dbReference type="Proteomes" id="UP000215506"/>
    </source>
</evidence>
<protein>
    <recommendedName>
        <fullName evidence="4">Integral membrane protein</fullName>
    </recommendedName>
</protein>
<accession>A0A231H041</accession>
<sequence>MGTASPDDHESVTDRDGRSALATARHRGREVRRAWMETLGPGERSAVWAWAAFTATFGTTRALTHWIRAGHGPSGGGISLGGKHFHHYNIGIATLAGVGMVALRGTERTRRHPVVATSYGAGSALIVDELALLLDLEDVYWAREGRTSVDAAVLVIGLGGLATAGFEFWPRAHRALWGR</sequence>
<evidence type="ECO:0000256" key="1">
    <source>
        <dbReference type="SAM" id="MobiDB-lite"/>
    </source>
</evidence>
<reference evidence="2 3" key="1">
    <citation type="submission" date="2017-07" db="EMBL/GenBank/DDBJ databases">
        <title>First draft Genome Sequence of Nocardia cerradoensis isolated from human infection.</title>
        <authorList>
            <person name="Carrasco G."/>
        </authorList>
    </citation>
    <scope>NUCLEOTIDE SEQUENCE [LARGE SCALE GENOMIC DNA]</scope>
    <source>
        <strain evidence="2 3">CNM20130759</strain>
    </source>
</reference>